<proteinExistence type="predicted"/>
<accession>A0A6S6SPL6</accession>
<dbReference type="GO" id="GO:0004222">
    <property type="term" value="F:metalloendopeptidase activity"/>
    <property type="evidence" value="ECO:0007669"/>
    <property type="project" value="TreeGrafter"/>
</dbReference>
<sequence>MGRRRAYGRNDRSSSSLWIVILIALIGAGAYVYTSKSFERDAPSIESGKSVYWNRKDPLKIKLSDVSGLKSYEIKVRDDTNEIVVANEMILETVHEKIVEIKYPKKAVGGVLLDPRATKLQISFTATDKSNWNFFQGNSVTKIINVHVDYKRPDINILSNSYSITKGGSALVVFQVKDRALKSFVVEAGGLTFKAQPYKKEGYYATLLAWPFNVENFTANIRAEDMAGNKRISNIPLYLLGKKYKTSWIEAKDKFIDGKISDLIDTEPKYSTIENRLEKLKTINETMRLDNEVIIHNLSTNVSNEMIDSWKIKKFYPLKNGAKVASFGDERHYFYEHKENEISQSYHVGLDMASTRMAKVVSSNPGTVVYDEYNGIYGNMPMIDHGLGLYTLYGHCSNILVQKGDQVAAGFTIAQTGKSGLALGDHLHFGVLVQGVEVRPEEWMDTKWIRDNIDKVFKEADKIIDAK</sequence>
<feature type="domain" description="M23ase beta-sheet core" evidence="3">
    <location>
        <begin position="346"/>
        <end position="440"/>
    </location>
</feature>
<reference evidence="4" key="1">
    <citation type="submission" date="2020-01" db="EMBL/GenBank/DDBJ databases">
        <authorList>
            <person name="Meier V. D."/>
            <person name="Meier V D."/>
        </authorList>
    </citation>
    <scope>NUCLEOTIDE SEQUENCE</scope>
    <source>
        <strain evidence="4">HLG_WM_MAG_02</strain>
    </source>
</reference>
<dbReference type="InterPro" id="IPR011055">
    <property type="entry name" value="Dup_hybrid_motif"/>
</dbReference>
<evidence type="ECO:0000256" key="1">
    <source>
        <dbReference type="ARBA" id="ARBA00022729"/>
    </source>
</evidence>
<dbReference type="PANTHER" id="PTHR21666">
    <property type="entry name" value="PEPTIDASE-RELATED"/>
    <property type="match status" value="1"/>
</dbReference>
<evidence type="ECO:0000313" key="4">
    <source>
        <dbReference type="EMBL" id="CAA6805254.1"/>
    </source>
</evidence>
<dbReference type="EMBL" id="CACVAZ010000023">
    <property type="protein sequence ID" value="CAA6805254.1"/>
    <property type="molecule type" value="Genomic_DNA"/>
</dbReference>
<evidence type="ECO:0000256" key="2">
    <source>
        <dbReference type="SAM" id="Phobius"/>
    </source>
</evidence>
<name>A0A6S6SPL6_9BACT</name>
<keyword evidence="2" id="KW-0812">Transmembrane</keyword>
<feature type="transmembrane region" description="Helical" evidence="2">
    <location>
        <begin position="16"/>
        <end position="34"/>
    </location>
</feature>
<dbReference type="Pfam" id="PF01551">
    <property type="entry name" value="Peptidase_M23"/>
    <property type="match status" value="1"/>
</dbReference>
<dbReference type="Gene3D" id="2.70.70.10">
    <property type="entry name" value="Glucose Permease (Domain IIA)"/>
    <property type="match status" value="1"/>
</dbReference>
<dbReference type="InterPro" id="IPR050570">
    <property type="entry name" value="Cell_wall_metabolism_enzyme"/>
</dbReference>
<dbReference type="AlphaFoldDB" id="A0A6S6SPL6"/>
<keyword evidence="2" id="KW-1133">Transmembrane helix</keyword>
<dbReference type="CDD" id="cd12797">
    <property type="entry name" value="M23_peptidase"/>
    <property type="match status" value="1"/>
</dbReference>
<dbReference type="SUPFAM" id="SSF51261">
    <property type="entry name" value="Duplicated hybrid motif"/>
    <property type="match status" value="1"/>
</dbReference>
<dbReference type="InterPro" id="IPR016047">
    <property type="entry name" value="M23ase_b-sheet_dom"/>
</dbReference>
<protein>
    <submittedName>
        <fullName evidence="4">Peptidase, M23/M37 family</fullName>
    </submittedName>
</protein>
<gene>
    <name evidence="4" type="ORF">HELGO_WM11442</name>
</gene>
<evidence type="ECO:0000259" key="3">
    <source>
        <dbReference type="Pfam" id="PF01551"/>
    </source>
</evidence>
<dbReference type="PANTHER" id="PTHR21666:SF289">
    <property type="entry name" value="L-ALA--D-GLU ENDOPEPTIDASE"/>
    <property type="match status" value="1"/>
</dbReference>
<keyword evidence="1" id="KW-0732">Signal</keyword>
<organism evidence="4">
    <name type="scientific">uncultured Sulfurovum sp</name>
    <dbReference type="NCBI Taxonomy" id="269237"/>
    <lineage>
        <taxon>Bacteria</taxon>
        <taxon>Pseudomonadati</taxon>
        <taxon>Campylobacterota</taxon>
        <taxon>Epsilonproteobacteria</taxon>
        <taxon>Campylobacterales</taxon>
        <taxon>Sulfurovaceae</taxon>
        <taxon>Sulfurovum</taxon>
        <taxon>environmental samples</taxon>
    </lineage>
</organism>
<keyword evidence="2" id="KW-0472">Membrane</keyword>